<dbReference type="Proteomes" id="UP000233375">
    <property type="component" value="Unassembled WGS sequence"/>
</dbReference>
<proteinExistence type="predicted"/>
<dbReference type="PANTHER" id="PTHR23508:SF10">
    <property type="entry name" value="CARBOXYLIC ACID TRANSPORTER PROTEIN HOMOLOG"/>
    <property type="match status" value="1"/>
</dbReference>
<feature type="transmembrane region" description="Helical" evidence="6">
    <location>
        <begin position="303"/>
        <end position="326"/>
    </location>
</feature>
<feature type="domain" description="Major facilitator superfamily (MFS) profile" evidence="7">
    <location>
        <begin position="10"/>
        <end position="394"/>
    </location>
</feature>
<dbReference type="AlphaFoldDB" id="A0A2N0YZ48"/>
<dbReference type="PANTHER" id="PTHR23508">
    <property type="entry name" value="CARBOXYLIC ACID TRANSPORTER PROTEIN HOMOLOG"/>
    <property type="match status" value="1"/>
</dbReference>
<dbReference type="InterPro" id="IPR020846">
    <property type="entry name" value="MFS_dom"/>
</dbReference>
<accession>A0A2N0YZ48</accession>
<evidence type="ECO:0000256" key="2">
    <source>
        <dbReference type="ARBA" id="ARBA00022448"/>
    </source>
</evidence>
<evidence type="ECO:0000256" key="3">
    <source>
        <dbReference type="ARBA" id="ARBA00022692"/>
    </source>
</evidence>
<evidence type="ECO:0000256" key="1">
    <source>
        <dbReference type="ARBA" id="ARBA00004651"/>
    </source>
</evidence>
<organism evidence="8 9">
    <name type="scientific">Niallia nealsonii</name>
    <dbReference type="NCBI Taxonomy" id="115979"/>
    <lineage>
        <taxon>Bacteria</taxon>
        <taxon>Bacillati</taxon>
        <taxon>Bacillota</taxon>
        <taxon>Bacilli</taxon>
        <taxon>Bacillales</taxon>
        <taxon>Bacillaceae</taxon>
        <taxon>Niallia</taxon>
    </lineage>
</organism>
<feature type="transmembrane region" description="Helical" evidence="6">
    <location>
        <begin position="280"/>
        <end position="297"/>
    </location>
</feature>
<feature type="transmembrane region" description="Helical" evidence="6">
    <location>
        <begin position="254"/>
        <end position="273"/>
    </location>
</feature>
<feature type="transmembrane region" description="Helical" evidence="6">
    <location>
        <begin position="12"/>
        <end position="35"/>
    </location>
</feature>
<dbReference type="CDD" id="cd17316">
    <property type="entry name" value="MFS_SV2_like"/>
    <property type="match status" value="1"/>
</dbReference>
<evidence type="ECO:0000256" key="4">
    <source>
        <dbReference type="ARBA" id="ARBA00022989"/>
    </source>
</evidence>
<feature type="transmembrane region" description="Helical" evidence="6">
    <location>
        <begin position="162"/>
        <end position="181"/>
    </location>
</feature>
<keyword evidence="2" id="KW-0813">Transport</keyword>
<sequence length="399" mass="43685">MKKDGSNRKLLGVAGLGWMFDAMDVGMLSFIIAALQVDWNLSVKEMGWIGSVNSIGMAVGALVFGMMADRVGRKNVFIITLLLFSIASGLSAFTTSLALFLLLRFIIGMGLGGELPVASTLVSESVPADKRGRVVVLLESFWAFGWLLAAIISYFIIPKYGWEIALLISVLPAFYALYLRLNLPDSPQYLKVEKKQKLSPMESIRAVWAKENAKQTTMLWILWFCVVFSYYGMFLWLPSVMVMKGFSLIKSFEYVLIMTLAQLPGYALAAYLIEKIGRKFVLVFFLIGTAISALLFGTADTTIALMVAGILLSFFNLGAWGALYAYTPEQYATKVRGTGVGMAASFGRIGGVLGPLLVPYLMGQNMSIASIFTLFCITVFIGAAAVFFLGKETKNVELS</sequence>
<name>A0A2N0YZ48_9BACI</name>
<feature type="transmembrane region" description="Helical" evidence="6">
    <location>
        <begin position="368"/>
        <end position="389"/>
    </location>
</feature>
<keyword evidence="5 6" id="KW-0472">Membrane</keyword>
<feature type="transmembrane region" description="Helical" evidence="6">
    <location>
        <begin position="338"/>
        <end position="362"/>
    </location>
</feature>
<dbReference type="EMBL" id="PISE01000040">
    <property type="protein sequence ID" value="PKG22524.1"/>
    <property type="molecule type" value="Genomic_DNA"/>
</dbReference>
<evidence type="ECO:0000313" key="8">
    <source>
        <dbReference type="EMBL" id="PKG22524.1"/>
    </source>
</evidence>
<gene>
    <name evidence="8" type="ORF">CWS01_16510</name>
</gene>
<feature type="transmembrane region" description="Helical" evidence="6">
    <location>
        <begin position="75"/>
        <end position="93"/>
    </location>
</feature>
<keyword evidence="9" id="KW-1185">Reference proteome</keyword>
<dbReference type="PROSITE" id="PS00217">
    <property type="entry name" value="SUGAR_TRANSPORT_2"/>
    <property type="match status" value="1"/>
</dbReference>
<feature type="transmembrane region" description="Helical" evidence="6">
    <location>
        <begin position="99"/>
        <end position="122"/>
    </location>
</feature>
<dbReference type="GO" id="GO:0046943">
    <property type="term" value="F:carboxylic acid transmembrane transporter activity"/>
    <property type="evidence" value="ECO:0007669"/>
    <property type="project" value="TreeGrafter"/>
</dbReference>
<keyword evidence="4 6" id="KW-1133">Transmembrane helix</keyword>
<dbReference type="SUPFAM" id="SSF103473">
    <property type="entry name" value="MFS general substrate transporter"/>
    <property type="match status" value="1"/>
</dbReference>
<comment type="subcellular location">
    <subcellularLocation>
        <location evidence="1">Cell membrane</location>
        <topology evidence="1">Multi-pass membrane protein</topology>
    </subcellularLocation>
</comment>
<evidence type="ECO:0000256" key="5">
    <source>
        <dbReference type="ARBA" id="ARBA00023136"/>
    </source>
</evidence>
<dbReference type="InterPro" id="IPR011701">
    <property type="entry name" value="MFS"/>
</dbReference>
<evidence type="ECO:0000313" key="9">
    <source>
        <dbReference type="Proteomes" id="UP000233375"/>
    </source>
</evidence>
<comment type="caution">
    <text evidence="8">The sequence shown here is derived from an EMBL/GenBank/DDBJ whole genome shotgun (WGS) entry which is preliminary data.</text>
</comment>
<protein>
    <submittedName>
        <fullName evidence="8">MFS transporter</fullName>
    </submittedName>
</protein>
<keyword evidence="3 6" id="KW-0812">Transmembrane</keyword>
<evidence type="ECO:0000256" key="6">
    <source>
        <dbReference type="SAM" id="Phobius"/>
    </source>
</evidence>
<feature type="transmembrane region" description="Helical" evidence="6">
    <location>
        <begin position="134"/>
        <end position="156"/>
    </location>
</feature>
<reference evidence="8 9" key="1">
    <citation type="journal article" date="2003" name="Int. J. Syst. Evol. Microbiol.">
        <title>Bacillus nealsonii sp. nov., isolated from a spacecraft-assembly facility, whose spores are gamma-radiation resistant.</title>
        <authorList>
            <person name="Venkateswaran K."/>
            <person name="Kempf M."/>
            <person name="Chen F."/>
            <person name="Satomi M."/>
            <person name="Nicholson W."/>
            <person name="Kern R."/>
        </authorList>
    </citation>
    <scope>NUCLEOTIDE SEQUENCE [LARGE SCALE GENOMIC DNA]</scope>
    <source>
        <strain evidence="8 9">FO-92</strain>
    </source>
</reference>
<dbReference type="Pfam" id="PF07690">
    <property type="entry name" value="MFS_1"/>
    <property type="match status" value="1"/>
</dbReference>
<dbReference type="InterPro" id="IPR005829">
    <property type="entry name" value="Sugar_transporter_CS"/>
</dbReference>
<dbReference type="OrthoDB" id="9787026at2"/>
<dbReference type="RefSeq" id="WP_101178278.1">
    <property type="nucleotide sequence ID" value="NZ_PISE01000040.1"/>
</dbReference>
<feature type="transmembrane region" description="Helical" evidence="6">
    <location>
        <begin position="47"/>
        <end position="68"/>
    </location>
</feature>
<dbReference type="PROSITE" id="PS50850">
    <property type="entry name" value="MFS"/>
    <property type="match status" value="1"/>
</dbReference>
<feature type="transmembrane region" description="Helical" evidence="6">
    <location>
        <begin position="220"/>
        <end position="242"/>
    </location>
</feature>
<evidence type="ECO:0000259" key="7">
    <source>
        <dbReference type="PROSITE" id="PS50850"/>
    </source>
</evidence>
<dbReference type="InterPro" id="IPR036259">
    <property type="entry name" value="MFS_trans_sf"/>
</dbReference>
<dbReference type="GO" id="GO:0005886">
    <property type="term" value="C:plasma membrane"/>
    <property type="evidence" value="ECO:0007669"/>
    <property type="project" value="UniProtKB-SubCell"/>
</dbReference>
<dbReference type="Gene3D" id="1.20.1250.20">
    <property type="entry name" value="MFS general substrate transporter like domains"/>
    <property type="match status" value="2"/>
</dbReference>